<dbReference type="InterPro" id="IPR039187">
    <property type="entry name" value="SNO_AAA"/>
</dbReference>
<dbReference type="PROSITE" id="PS51192">
    <property type="entry name" value="HELICASE_ATP_BIND_1"/>
    <property type="match status" value="1"/>
</dbReference>
<feature type="domain" description="Helicase ATP-binding" evidence="3">
    <location>
        <begin position="177"/>
        <end position="346"/>
    </location>
</feature>
<dbReference type="EMBL" id="CAKOGP040002025">
    <property type="protein sequence ID" value="CAJ1959811.1"/>
    <property type="molecule type" value="Genomic_DNA"/>
</dbReference>
<dbReference type="Proteomes" id="UP001295423">
    <property type="component" value="Unassembled WGS sequence"/>
</dbReference>
<feature type="compositionally biased region" description="Acidic residues" evidence="2">
    <location>
        <begin position="82"/>
        <end position="98"/>
    </location>
</feature>
<dbReference type="GO" id="GO:0005634">
    <property type="term" value="C:nucleus"/>
    <property type="evidence" value="ECO:0007669"/>
    <property type="project" value="TreeGrafter"/>
</dbReference>
<dbReference type="GO" id="GO:0031490">
    <property type="term" value="F:chromatin DNA binding"/>
    <property type="evidence" value="ECO:0007669"/>
    <property type="project" value="TreeGrafter"/>
</dbReference>
<feature type="region of interest" description="Disordered" evidence="2">
    <location>
        <begin position="979"/>
        <end position="1003"/>
    </location>
</feature>
<evidence type="ECO:0000256" key="1">
    <source>
        <dbReference type="ARBA" id="ARBA00006992"/>
    </source>
</evidence>
<protein>
    <recommendedName>
        <fullName evidence="3">Helicase ATP-binding domain-containing protein</fullName>
    </recommendedName>
</protein>
<dbReference type="SUPFAM" id="SSF52540">
    <property type="entry name" value="P-loop containing nucleoside triphosphate hydrolases"/>
    <property type="match status" value="1"/>
</dbReference>
<dbReference type="InterPro" id="IPR026741">
    <property type="entry name" value="SNO"/>
</dbReference>
<dbReference type="InterPro" id="IPR014001">
    <property type="entry name" value="Helicase_ATP-bd"/>
</dbReference>
<comment type="caution">
    <text evidence="4">The sequence shown here is derived from an EMBL/GenBank/DDBJ whole genome shotgun (WGS) entry which is preliminary data.</text>
</comment>
<dbReference type="Pfam" id="PF13872">
    <property type="entry name" value="AAA_34"/>
    <property type="match status" value="1"/>
</dbReference>
<gene>
    <name evidence="4" type="ORF">CYCCA115_LOCUS18230</name>
</gene>
<dbReference type="PANTHER" id="PTHR12706:SF30">
    <property type="entry name" value="PROTEIN STRAWBERRY NOTCH-RELATED"/>
    <property type="match status" value="1"/>
</dbReference>
<feature type="region of interest" description="Disordered" evidence="2">
    <location>
        <begin position="1"/>
        <end position="47"/>
    </location>
</feature>
<name>A0AAD2PWA3_9STRA</name>
<feature type="region of interest" description="Disordered" evidence="2">
    <location>
        <begin position="82"/>
        <end position="118"/>
    </location>
</feature>
<evidence type="ECO:0000313" key="5">
    <source>
        <dbReference type="Proteomes" id="UP001295423"/>
    </source>
</evidence>
<comment type="similarity">
    <text evidence="1">Belongs to the SBNO family.</text>
</comment>
<reference evidence="4" key="1">
    <citation type="submission" date="2023-08" db="EMBL/GenBank/DDBJ databases">
        <authorList>
            <person name="Audoor S."/>
            <person name="Bilcke G."/>
        </authorList>
    </citation>
    <scope>NUCLEOTIDE SEQUENCE</scope>
</reference>
<dbReference type="InterPro" id="IPR026937">
    <property type="entry name" value="SBNO_Helicase_C_dom"/>
</dbReference>
<keyword evidence="5" id="KW-1185">Reference proteome</keyword>
<organism evidence="4 5">
    <name type="scientific">Cylindrotheca closterium</name>
    <dbReference type="NCBI Taxonomy" id="2856"/>
    <lineage>
        <taxon>Eukaryota</taxon>
        <taxon>Sar</taxon>
        <taxon>Stramenopiles</taxon>
        <taxon>Ochrophyta</taxon>
        <taxon>Bacillariophyta</taxon>
        <taxon>Bacillariophyceae</taxon>
        <taxon>Bacillariophycidae</taxon>
        <taxon>Bacillariales</taxon>
        <taxon>Bacillariaceae</taxon>
        <taxon>Cylindrotheca</taxon>
    </lineage>
</organism>
<sequence>METIDLTSNYNNNAAKVTPPQPKAPPPPPPEDQTGGVGQTIDTFASYNPTALPNEIVEALNAAHTNTPFTLQKTAHPEIIELSDDDDDSDNEENESNNDNDHKTKKNGSKNDSQPQRLELTCPSHTSLACESALLSSVRAPQVPLATAECLLELAQKGALSPLQLESVLLAIQRHNRKLDQMRAGFFIGDGAGVGKGRQIAAILRDSFCRQGHTRRHVWLSVSQELVQDARRDLTDIACYAEVHDGTQFLNRKHGLGISDKGVFFCTYQLLVSQSRIDEIVNWCAGISAITKKADRPRLEQEFNGCIVFDEAHKAKNLNQDTRTAKLVIRLQRRLPNARVVYCSATGVSDVGHMVYAERLGLWKTHASQANFSLFESFSSFQKTLEQRGLGSLEMLALEMKQVGCFMARTLSWDGAEFETFRISLDPEQQRVYDLCVNWWIDVKRELQEICDSPHMRANPPGRTLWGTFWSAHQRFFKELTICCKIPQLAKDAKKMVAQGNCVIFGLQTTGDASMQNILANGGHLQEFSTLISSAQNIMSNFLMSHFLVAPLPIEAPNLPEEPGVNASQYDRELYLLMKARADAIVNMPSPAIVPEFVAKRDALLARIDSIPLPPNPLDDLIDRLGGVDQVSEMTGRPGRIVRKSGSFCYAKRASGDPNDRVNLVEKRDFMDGKKPYAIISDAASTGISLHAARGSKASHKRRIHYTIELPWSADKAVQQLGRSHRSAQESAPNYKLVVTDLGGESRFAAAVSKRMASLGALTKGDRRAATGSDMLSDFDLDSRYGQKAMKRFYRALSIAKENRGENNPETAIYPSRSSQEILDKFAVDGIKAKNTVALGLPEVPITRRLAILSLVCQDLEDVGISMTNKTGDVKTFLNRIFGLPVLRQNLIFSLFMSTLEDVIGEAKLTGEFEGSAEDIKATTIEIAEERVVATDPSCGAETKLITLILDRGISFAMVCEMAKEEAMKIEHPIEAIDEEKAQEDHVDEADEGNSDDDDDEDEWLSTRIEDDRICEAGFYFSKKKIAGRHLVMFAKPKFPTTSFKSEAEARDTDPLGLMIITRPNTGTNPCEMKTRDLRQKYHLVLGCEALRKELDKQDAAEQAQTENAPNSLTDVVKQANRNVGFQWELAFDDSNHFEHKNGLAPRRSELGLVTGAVLHVLRTLEKVVIFKGKSEKTLKVMRAEVETSPKSTHRLVGVCFPLDDESMKRLDTEMDDLRKKHLAIGKVFHDEAIGKVCQKSKEWATTEPKTMRSFFQVVPKRPAGSLANVPIKLPAPSGKGKRSPEQRLKPVVPKKKPKAITAFFSKK</sequence>
<feature type="compositionally biased region" description="Pro residues" evidence="2">
    <location>
        <begin position="19"/>
        <end position="31"/>
    </location>
</feature>
<dbReference type="InterPro" id="IPR027417">
    <property type="entry name" value="P-loop_NTPase"/>
</dbReference>
<evidence type="ECO:0000256" key="2">
    <source>
        <dbReference type="SAM" id="MobiDB-lite"/>
    </source>
</evidence>
<evidence type="ECO:0000313" key="4">
    <source>
        <dbReference type="EMBL" id="CAJ1959811.1"/>
    </source>
</evidence>
<evidence type="ECO:0000259" key="3">
    <source>
        <dbReference type="PROSITE" id="PS51192"/>
    </source>
</evidence>
<feature type="region of interest" description="Disordered" evidence="2">
    <location>
        <begin position="1271"/>
        <end position="1297"/>
    </location>
</feature>
<proteinExistence type="inferred from homology"/>
<dbReference type="Gene3D" id="3.40.50.300">
    <property type="entry name" value="P-loop containing nucleotide triphosphate hydrolases"/>
    <property type="match status" value="1"/>
</dbReference>
<dbReference type="GO" id="GO:0006355">
    <property type="term" value="P:regulation of DNA-templated transcription"/>
    <property type="evidence" value="ECO:0007669"/>
    <property type="project" value="InterPro"/>
</dbReference>
<dbReference type="PANTHER" id="PTHR12706">
    <property type="entry name" value="STRAWBERRY NOTCH-RELATED"/>
    <property type="match status" value="1"/>
</dbReference>
<dbReference type="Pfam" id="PF13871">
    <property type="entry name" value="Helicase_C_4"/>
    <property type="match status" value="1"/>
</dbReference>
<accession>A0AAD2PWA3</accession>
<feature type="compositionally biased region" description="Polar residues" evidence="2">
    <location>
        <begin position="1"/>
        <end position="15"/>
    </location>
</feature>
<feature type="compositionally biased region" description="Acidic residues" evidence="2">
    <location>
        <begin position="986"/>
        <end position="1003"/>
    </location>
</feature>
<dbReference type="GO" id="GO:0042393">
    <property type="term" value="F:histone binding"/>
    <property type="evidence" value="ECO:0007669"/>
    <property type="project" value="TreeGrafter"/>
</dbReference>